<dbReference type="GO" id="GO:0008270">
    <property type="term" value="F:zinc ion binding"/>
    <property type="evidence" value="ECO:0007669"/>
    <property type="project" value="InterPro"/>
</dbReference>
<dbReference type="Pfam" id="PF00172">
    <property type="entry name" value="Zn_clus"/>
    <property type="match status" value="1"/>
</dbReference>
<keyword evidence="2" id="KW-0862">Zinc</keyword>
<dbReference type="AlphaFoldDB" id="A0A5C3FC07"/>
<organism evidence="9 10">
    <name type="scientific">Pseudozyma flocculosa</name>
    <dbReference type="NCBI Taxonomy" id="84751"/>
    <lineage>
        <taxon>Eukaryota</taxon>
        <taxon>Fungi</taxon>
        <taxon>Dikarya</taxon>
        <taxon>Basidiomycota</taxon>
        <taxon>Ustilaginomycotina</taxon>
        <taxon>Ustilaginomycetes</taxon>
        <taxon>Ustilaginales</taxon>
        <taxon>Ustilaginaceae</taxon>
        <taxon>Pseudozyma</taxon>
    </lineage>
</organism>
<feature type="compositionally biased region" description="Low complexity" evidence="7">
    <location>
        <begin position="853"/>
        <end position="865"/>
    </location>
</feature>
<evidence type="ECO:0000256" key="4">
    <source>
        <dbReference type="ARBA" id="ARBA00023125"/>
    </source>
</evidence>
<feature type="region of interest" description="Disordered" evidence="7">
    <location>
        <begin position="93"/>
        <end position="185"/>
    </location>
</feature>
<dbReference type="GO" id="GO:0000981">
    <property type="term" value="F:DNA-binding transcription factor activity, RNA polymerase II-specific"/>
    <property type="evidence" value="ECO:0007669"/>
    <property type="project" value="InterPro"/>
</dbReference>
<evidence type="ECO:0000313" key="10">
    <source>
        <dbReference type="Proteomes" id="UP000323386"/>
    </source>
</evidence>
<feature type="compositionally biased region" description="Basic residues" evidence="7">
    <location>
        <begin position="93"/>
        <end position="103"/>
    </location>
</feature>
<dbReference type="InterPro" id="IPR036864">
    <property type="entry name" value="Zn2-C6_fun-type_DNA-bd_sf"/>
</dbReference>
<dbReference type="PANTHER" id="PTHR31779:SF3">
    <property type="entry name" value="PROTEIN RDR1"/>
    <property type="match status" value="1"/>
</dbReference>
<feature type="region of interest" description="Disordered" evidence="7">
    <location>
        <begin position="207"/>
        <end position="293"/>
    </location>
</feature>
<evidence type="ECO:0000259" key="8">
    <source>
        <dbReference type="PROSITE" id="PS50048"/>
    </source>
</evidence>
<gene>
    <name evidence="9" type="ORF">PSFLO_07292</name>
</gene>
<dbReference type="EMBL" id="OOIP01000032">
    <property type="protein sequence ID" value="SPO41810.1"/>
    <property type="molecule type" value="Genomic_DNA"/>
</dbReference>
<dbReference type="GO" id="GO:0003677">
    <property type="term" value="F:DNA binding"/>
    <property type="evidence" value="ECO:0007669"/>
    <property type="project" value="UniProtKB-KW"/>
</dbReference>
<evidence type="ECO:0000256" key="5">
    <source>
        <dbReference type="ARBA" id="ARBA00023163"/>
    </source>
</evidence>
<feature type="compositionally biased region" description="Low complexity" evidence="7">
    <location>
        <begin position="314"/>
        <end position="330"/>
    </location>
</feature>
<evidence type="ECO:0000313" key="9">
    <source>
        <dbReference type="EMBL" id="SPO41810.1"/>
    </source>
</evidence>
<proteinExistence type="predicted"/>
<feature type="compositionally biased region" description="Polar residues" evidence="7">
    <location>
        <begin position="275"/>
        <end position="284"/>
    </location>
</feature>
<dbReference type="PROSITE" id="PS50048">
    <property type="entry name" value="ZN2_CY6_FUNGAL_2"/>
    <property type="match status" value="1"/>
</dbReference>
<feature type="compositionally biased region" description="Low complexity" evidence="7">
    <location>
        <begin position="805"/>
        <end position="815"/>
    </location>
</feature>
<dbReference type="SUPFAM" id="SSF57701">
    <property type="entry name" value="Zn2/Cys6 DNA-binding domain"/>
    <property type="match status" value="1"/>
</dbReference>
<evidence type="ECO:0000256" key="7">
    <source>
        <dbReference type="SAM" id="MobiDB-lite"/>
    </source>
</evidence>
<feature type="compositionally biased region" description="Polar residues" evidence="7">
    <location>
        <begin position="158"/>
        <end position="176"/>
    </location>
</feature>
<accession>A0A5C3FC07</accession>
<dbReference type="OrthoDB" id="3362851at2759"/>
<keyword evidence="6" id="KW-0539">Nucleus</keyword>
<feature type="region of interest" description="Disordered" evidence="7">
    <location>
        <begin position="314"/>
        <end position="358"/>
    </location>
</feature>
<keyword evidence="4" id="KW-0238">DNA-binding</keyword>
<evidence type="ECO:0000256" key="3">
    <source>
        <dbReference type="ARBA" id="ARBA00023015"/>
    </source>
</evidence>
<evidence type="ECO:0000256" key="1">
    <source>
        <dbReference type="ARBA" id="ARBA00022723"/>
    </source>
</evidence>
<keyword evidence="1" id="KW-0479">Metal-binding</keyword>
<keyword evidence="3" id="KW-0805">Transcription regulation</keyword>
<evidence type="ECO:0000256" key="6">
    <source>
        <dbReference type="ARBA" id="ARBA00023242"/>
    </source>
</evidence>
<evidence type="ECO:0000256" key="2">
    <source>
        <dbReference type="ARBA" id="ARBA00022833"/>
    </source>
</evidence>
<name>A0A5C3FC07_9BASI</name>
<sequence length="1059" mass="114573">MDAQPKSSDAGDGTAAKKRRIWAACELCRKRKSRCDGQNPCKSCLNTVKATLPSSSLPDASSIGKGDVPTTSSDYAAWIAKAKEICIFDWNRKPRGPKARKRPGSSQSTDAAGLGAPRTEASAGAAYVQSQQLQLHRAMSDSDSSLSRAGLSPHDGSASFSPLTPTVSDSATSISSHGPAHMLARGSADAERLMAGSSMLHRLSGSPVGHIGSAGGGAELDRTQPFDPAKQRTQSPAVGYPLGFTSSPAGQSAAGGAPTFVQDSNVPWQAGGQGQPMNMAQQQPAVAPYPCPGEGFDGAGSSFFRHRRNSNASFRSSAQFSGASSGARSRTALSPERSNDSTAPRRPALGPDGSPVSDAAITHFAQATALSPPSDAIGPCDRYMDQTNLIDRLRPYCTDQDRPLVAIAIAHFAEFDSHEKLAPARYLFGQQSGGPQPEPPAYLLLALLALLSHRALLLPDDLNIEDLDLRAGPATLRCAAQNGRLEGEDRQEMLQFARRCWSLACDVMLQKIRAGEVDPRLVQCGLFLDLGAVEDGISTKKMAKMKYWLFRVLFCWRLHQIDLTPESPDYDVPWEPVTVLRRAIEYAGDVGDTDDDLPLPRIVDARGFVTDPIEREALRRTVIFMTCSAYWIQTSDMQLPRFDLFSMAVESVHRDDYIHELSNWTPKPRTRTNEYMQQTRYLVFRLYARVVRLLHTPLLDICTGRSPEPDLQRALNEMETESDWLRSRIGEVTFEGPEQPIKMAALVQSRLCEVMLYRLHLAIQAFYFLFPAETDARPDPSLKLATTMVPKEREHLSGFERIAGEAAGSAQQSSGVRHSSSPASADLVNGDRSQPQARMPPQPQPQPQPAAPPSDGGSPGLALLPKPTCTRSPVRACFASILEMGMVARRSLEMHRAREAALAPLEDRTVAAALSCAPGAGDKVGTGAGRTMDGILRSVRWPRHWRTIAQHAFAMAAETHVAGSSWGSTFAQNNPDWVEPPSFGFLPASEDKETLEAAMWSAGHTIVELLEAMGTTGSQHAANTAKLTRQYGQERYEWAMRHSQGGGGGGGGNASGSQR</sequence>
<reference evidence="9 10" key="1">
    <citation type="submission" date="2018-03" db="EMBL/GenBank/DDBJ databases">
        <authorList>
            <person name="Guldener U."/>
        </authorList>
    </citation>
    <scope>NUCLEOTIDE SEQUENCE [LARGE SCALE GENOMIC DNA]</scope>
    <source>
        <strain evidence="9 10">DAOM196992</strain>
    </source>
</reference>
<dbReference type="PANTHER" id="PTHR31779">
    <property type="entry name" value="2-NITROPROPANE DIOXYGENASE FAMILY, PUTATIVE (AFU_ORTHOLOGUE AFUA_2G17430)-RELATED"/>
    <property type="match status" value="1"/>
</dbReference>
<protein>
    <recommendedName>
        <fullName evidence="8">Zn(2)-C6 fungal-type domain-containing protein</fullName>
    </recommendedName>
</protein>
<keyword evidence="5" id="KW-0804">Transcription</keyword>
<dbReference type="GO" id="GO:0009410">
    <property type="term" value="P:response to xenobiotic stimulus"/>
    <property type="evidence" value="ECO:0007669"/>
    <property type="project" value="TreeGrafter"/>
</dbReference>
<dbReference type="InterPro" id="IPR052478">
    <property type="entry name" value="Metabolite_Synth_Reg"/>
</dbReference>
<feature type="domain" description="Zn(2)-C6 fungal-type" evidence="8">
    <location>
        <begin position="24"/>
        <end position="44"/>
    </location>
</feature>
<dbReference type="Proteomes" id="UP000323386">
    <property type="component" value="Unassembled WGS sequence"/>
</dbReference>
<feature type="compositionally biased region" description="Low complexity" evidence="7">
    <location>
        <begin position="246"/>
        <end position="258"/>
    </location>
</feature>
<dbReference type="InterPro" id="IPR001138">
    <property type="entry name" value="Zn2Cys6_DnaBD"/>
</dbReference>
<keyword evidence="10" id="KW-1185">Reference proteome</keyword>
<dbReference type="Gene3D" id="4.10.240.10">
    <property type="entry name" value="Zn(2)-C6 fungal-type DNA-binding domain"/>
    <property type="match status" value="1"/>
</dbReference>
<feature type="compositionally biased region" description="Pro residues" evidence="7">
    <location>
        <begin position="838"/>
        <end position="852"/>
    </location>
</feature>
<dbReference type="CDD" id="cd00067">
    <property type="entry name" value="GAL4"/>
    <property type="match status" value="1"/>
</dbReference>
<feature type="region of interest" description="Disordered" evidence="7">
    <location>
        <begin position="805"/>
        <end position="867"/>
    </location>
</feature>